<dbReference type="AlphaFoldDB" id="A0A2Z6NFD3"/>
<dbReference type="InterPro" id="IPR026960">
    <property type="entry name" value="RVT-Znf"/>
</dbReference>
<accession>A0A2Z6NFD3</accession>
<dbReference type="Pfam" id="PF13966">
    <property type="entry name" value="zf-RVT"/>
    <property type="match status" value="1"/>
</dbReference>
<protein>
    <recommendedName>
        <fullName evidence="1">Reverse transcriptase zinc-binding domain-containing protein</fullName>
    </recommendedName>
</protein>
<proteinExistence type="predicted"/>
<keyword evidence="3" id="KW-1185">Reference proteome</keyword>
<name>A0A2Z6NFD3_TRISU</name>
<evidence type="ECO:0000313" key="3">
    <source>
        <dbReference type="Proteomes" id="UP000242715"/>
    </source>
</evidence>
<evidence type="ECO:0000259" key="1">
    <source>
        <dbReference type="Pfam" id="PF13966"/>
    </source>
</evidence>
<dbReference type="Proteomes" id="UP000242715">
    <property type="component" value="Unassembled WGS sequence"/>
</dbReference>
<organism evidence="2 3">
    <name type="scientific">Trifolium subterraneum</name>
    <name type="common">Subterranean clover</name>
    <dbReference type="NCBI Taxonomy" id="3900"/>
    <lineage>
        <taxon>Eukaryota</taxon>
        <taxon>Viridiplantae</taxon>
        <taxon>Streptophyta</taxon>
        <taxon>Embryophyta</taxon>
        <taxon>Tracheophyta</taxon>
        <taxon>Spermatophyta</taxon>
        <taxon>Magnoliopsida</taxon>
        <taxon>eudicotyledons</taxon>
        <taxon>Gunneridae</taxon>
        <taxon>Pentapetalae</taxon>
        <taxon>rosids</taxon>
        <taxon>fabids</taxon>
        <taxon>Fabales</taxon>
        <taxon>Fabaceae</taxon>
        <taxon>Papilionoideae</taxon>
        <taxon>50 kb inversion clade</taxon>
        <taxon>NPAAA clade</taxon>
        <taxon>Hologalegina</taxon>
        <taxon>IRL clade</taxon>
        <taxon>Trifolieae</taxon>
        <taxon>Trifolium</taxon>
    </lineage>
</organism>
<feature type="domain" description="Reverse transcriptase zinc-binding" evidence="1">
    <location>
        <begin position="69"/>
        <end position="141"/>
    </location>
</feature>
<gene>
    <name evidence="2" type="ORF">TSUD_394160</name>
</gene>
<reference evidence="3" key="1">
    <citation type="journal article" date="2017" name="Front. Plant Sci.">
        <title>Climate Clever Clovers: New Paradigm to Reduce the Environmental Footprint of Ruminants by Breeding Low Methanogenic Forages Utilizing Haplotype Variation.</title>
        <authorList>
            <person name="Kaur P."/>
            <person name="Appels R."/>
            <person name="Bayer P.E."/>
            <person name="Keeble-Gagnere G."/>
            <person name="Wang J."/>
            <person name="Hirakawa H."/>
            <person name="Shirasawa K."/>
            <person name="Vercoe P."/>
            <person name="Stefanova K."/>
            <person name="Durmic Z."/>
            <person name="Nichols P."/>
            <person name="Revell C."/>
            <person name="Isobe S.N."/>
            <person name="Edwards D."/>
            <person name="Erskine W."/>
        </authorList>
    </citation>
    <scope>NUCLEOTIDE SEQUENCE [LARGE SCALE GENOMIC DNA]</scope>
    <source>
        <strain evidence="3">cv. Daliak</strain>
    </source>
</reference>
<evidence type="ECO:0000313" key="2">
    <source>
        <dbReference type="EMBL" id="GAU34625.1"/>
    </source>
</evidence>
<sequence>MHDPWLRGSADRWVSSPQPAGDVAKRILETPLVSSVREDKVVWEEERNGCYSVKFGYKLAMRYIIGSDKYHVAGNWNGIWKAQAQHKARHLLWRLCRGCLPTRYRLLERRVECNLNCLVCDEEIEDEIHIFFRCAVARDSWCAVGLSSVLHNAAYQQSNARDHIFAVCGNERSDTMPRQIGRYAFDAWNDWYSVHKLQSNSVSGTTEADLVRWEKPALGWVKCNVDVAFLSSSENEEFAMREEEFWAFPEKEEIEAGEGCLQRRRL</sequence>
<dbReference type="OrthoDB" id="428918at2759"/>
<dbReference type="EMBL" id="DF973562">
    <property type="protein sequence ID" value="GAU34625.1"/>
    <property type="molecule type" value="Genomic_DNA"/>
</dbReference>